<name>A0A1T3NJ37_9ACTN</name>
<dbReference type="PROSITE" id="PS50943">
    <property type="entry name" value="HTH_CROC1"/>
    <property type="match status" value="1"/>
</dbReference>
<evidence type="ECO:0000259" key="1">
    <source>
        <dbReference type="PROSITE" id="PS50943"/>
    </source>
</evidence>
<keyword evidence="3" id="KW-1185">Reference proteome</keyword>
<dbReference type="SMART" id="SM00530">
    <property type="entry name" value="HTH_XRE"/>
    <property type="match status" value="1"/>
</dbReference>
<dbReference type="SUPFAM" id="SSF47413">
    <property type="entry name" value="lambda repressor-like DNA-binding domains"/>
    <property type="match status" value="1"/>
</dbReference>
<dbReference type="OrthoDB" id="4115547at2"/>
<evidence type="ECO:0000313" key="2">
    <source>
        <dbReference type="EMBL" id="OPC76768.1"/>
    </source>
</evidence>
<dbReference type="InterPro" id="IPR001387">
    <property type="entry name" value="Cro/C1-type_HTH"/>
</dbReference>
<dbReference type="Pfam" id="PF13560">
    <property type="entry name" value="HTH_31"/>
    <property type="match status" value="1"/>
</dbReference>
<proteinExistence type="predicted"/>
<protein>
    <submittedName>
        <fullName evidence="2">XRE family transcriptional regulator</fullName>
    </submittedName>
</protein>
<dbReference type="Gene3D" id="1.10.260.40">
    <property type="entry name" value="lambda repressor-like DNA-binding domains"/>
    <property type="match status" value="1"/>
</dbReference>
<comment type="caution">
    <text evidence="2">The sequence shown here is derived from an EMBL/GenBank/DDBJ whole genome shotgun (WGS) entry which is preliminary data.</text>
</comment>
<gene>
    <name evidence="2" type="ORF">B4N89_45660</name>
</gene>
<dbReference type="GO" id="GO:0003677">
    <property type="term" value="F:DNA binding"/>
    <property type="evidence" value="ECO:0007669"/>
    <property type="project" value="InterPro"/>
</dbReference>
<dbReference type="Pfam" id="PF19054">
    <property type="entry name" value="DUF5753"/>
    <property type="match status" value="1"/>
</dbReference>
<accession>A0A1T3NJ37</accession>
<sequence>MPNVRAVPTLRRRRLGEALRRYRTAAQLSLERAASEMRWDDSKLSRIENARARIPPQDVARLLRLYDVNDPDIAQALEALARDAGKTGWWQPYGVVTPGLHDYLVLESDADSTRIYTPNLIPGLLQTGAYAREIIAATALTRTPQEVLSLAEVRKARQSILTRPDRPLSLWAVIHESAFHQRFAGQPALMRHQLRHLLDSADLPNVSIQVMPLTATPHPGLLGLFEIVRFPNPWPTVVNLENLRGGYFVEGTADVQVFEAAFDHVVAAALPVDDSREIIKNLMEGTGT</sequence>
<organism evidence="2 3">
    <name type="scientific">Embleya scabrispora</name>
    <dbReference type="NCBI Taxonomy" id="159449"/>
    <lineage>
        <taxon>Bacteria</taxon>
        <taxon>Bacillati</taxon>
        <taxon>Actinomycetota</taxon>
        <taxon>Actinomycetes</taxon>
        <taxon>Kitasatosporales</taxon>
        <taxon>Streptomycetaceae</taxon>
        <taxon>Embleya</taxon>
    </lineage>
</organism>
<dbReference type="InterPro" id="IPR010982">
    <property type="entry name" value="Lambda_DNA-bd_dom_sf"/>
</dbReference>
<feature type="domain" description="HTH cro/C1-type" evidence="1">
    <location>
        <begin position="19"/>
        <end position="73"/>
    </location>
</feature>
<dbReference type="InterPro" id="IPR043917">
    <property type="entry name" value="DUF5753"/>
</dbReference>
<dbReference type="EMBL" id="MWQN01000005">
    <property type="protein sequence ID" value="OPC76768.1"/>
    <property type="molecule type" value="Genomic_DNA"/>
</dbReference>
<dbReference type="RefSeq" id="WP_078982617.1">
    <property type="nucleotide sequence ID" value="NZ_MWQN01000005.1"/>
</dbReference>
<evidence type="ECO:0000313" key="3">
    <source>
        <dbReference type="Proteomes" id="UP000190037"/>
    </source>
</evidence>
<dbReference type="CDD" id="cd00093">
    <property type="entry name" value="HTH_XRE"/>
    <property type="match status" value="1"/>
</dbReference>
<dbReference type="Proteomes" id="UP000190037">
    <property type="component" value="Unassembled WGS sequence"/>
</dbReference>
<reference evidence="2 3" key="1">
    <citation type="submission" date="2017-03" db="EMBL/GenBank/DDBJ databases">
        <title>Draft genome sequence of Streptomyces scabrisporus NF3, endophyte isolated from Amphipterygium adstringens.</title>
        <authorList>
            <person name="Vazquez M."/>
            <person name="Ceapa C.D."/>
            <person name="Rodriguez Luna D."/>
            <person name="Sanchez Esquivel S."/>
        </authorList>
    </citation>
    <scope>NUCLEOTIDE SEQUENCE [LARGE SCALE GENOMIC DNA]</scope>
    <source>
        <strain evidence="2 3">NF3</strain>
    </source>
</reference>
<dbReference type="AlphaFoldDB" id="A0A1T3NJ37"/>
<dbReference type="STRING" id="159449.B4N89_45660"/>